<dbReference type="Gene3D" id="3.40.50.2000">
    <property type="entry name" value="Glycogen Phosphorylase B"/>
    <property type="match status" value="2"/>
</dbReference>
<comment type="caution">
    <text evidence="2">The sequence shown here is derived from an EMBL/GenBank/DDBJ whole genome shotgun (WGS) entry which is preliminary data.</text>
</comment>
<feature type="domain" description="Glycosyl transferase family 1" evidence="1">
    <location>
        <begin position="223"/>
        <end position="340"/>
    </location>
</feature>
<dbReference type="InterPro" id="IPR001296">
    <property type="entry name" value="Glyco_trans_1"/>
</dbReference>
<dbReference type="InterPro" id="IPR050194">
    <property type="entry name" value="Glycosyltransferase_grp1"/>
</dbReference>
<keyword evidence="3" id="KW-1185">Reference proteome</keyword>
<evidence type="ECO:0000313" key="3">
    <source>
        <dbReference type="Proteomes" id="UP001606303"/>
    </source>
</evidence>
<dbReference type="EC" id="2.4.-.-" evidence="2"/>
<name>A0ABW7H3A0_9BURK</name>
<dbReference type="PANTHER" id="PTHR45947:SF3">
    <property type="entry name" value="SULFOQUINOVOSYL TRANSFERASE SQD2"/>
    <property type="match status" value="1"/>
</dbReference>
<organism evidence="2 3">
    <name type="scientific">Pelomonas baiyunensis</name>
    <dbReference type="NCBI Taxonomy" id="3299026"/>
    <lineage>
        <taxon>Bacteria</taxon>
        <taxon>Pseudomonadati</taxon>
        <taxon>Pseudomonadota</taxon>
        <taxon>Betaproteobacteria</taxon>
        <taxon>Burkholderiales</taxon>
        <taxon>Sphaerotilaceae</taxon>
        <taxon>Roseateles</taxon>
    </lineage>
</organism>
<reference evidence="2 3" key="1">
    <citation type="submission" date="2024-08" db="EMBL/GenBank/DDBJ databases">
        <authorList>
            <person name="Lu H."/>
        </authorList>
    </citation>
    <scope>NUCLEOTIDE SEQUENCE [LARGE SCALE GENOMIC DNA]</scope>
    <source>
        <strain evidence="2 3">BYS87W</strain>
    </source>
</reference>
<gene>
    <name evidence="2" type="ORF">ACG01O_18935</name>
</gene>
<dbReference type="SUPFAM" id="SSF53756">
    <property type="entry name" value="UDP-Glycosyltransferase/glycogen phosphorylase"/>
    <property type="match status" value="1"/>
</dbReference>
<proteinExistence type="predicted"/>
<protein>
    <submittedName>
        <fullName evidence="2">Glycosyltransferase family 4 protein</fullName>
        <ecNumber evidence="2">2.4.-.-</ecNumber>
    </submittedName>
</protein>
<dbReference type="EMBL" id="JBIGIB010000006">
    <property type="protein sequence ID" value="MFG6468706.1"/>
    <property type="molecule type" value="Genomic_DNA"/>
</dbReference>
<sequence>MAAHPAGLTAQAQPSSAACAPTRVRVLVLTPYFLPAEQGGGSVTAVLQVLQQLRDDFEFTVLARNHDLGQTQAFLPQACRDAEAATGTRIHHLPSGWRGLVALARELREPWDVVYANSVMAPDLALWPLLLRRLGLATRRAAWLLAPRGELMPGALAQRARLKRSYLGFMQVLGLWRGLTWQATSNEEAQALRTRFGCTSIAEVADLPNAPADMPDGMTRAPGPLRVLFVSRIDPVKNLAGVLEVLAGVLHPVELSIVGPIGDAAYWARCQSHITQLPPQVRVVYRGPVPPQAVAHQFKQADLLFLPSLGENHGYVIAEALAAGCPVLISDRTPWRDLTSQGVGHDLALDDLPAFREALARHAAMSDEAWQAQRRRCHAWVRARLADAKPANDLRALLRQLAQPNERMDSNSSVHGGGT</sequence>
<keyword evidence="2" id="KW-0328">Glycosyltransferase</keyword>
<evidence type="ECO:0000313" key="2">
    <source>
        <dbReference type="EMBL" id="MFG6468706.1"/>
    </source>
</evidence>
<dbReference type="GO" id="GO:0016757">
    <property type="term" value="F:glycosyltransferase activity"/>
    <property type="evidence" value="ECO:0007669"/>
    <property type="project" value="UniProtKB-KW"/>
</dbReference>
<keyword evidence="2" id="KW-0808">Transferase</keyword>
<dbReference type="CDD" id="cd03801">
    <property type="entry name" value="GT4_PimA-like"/>
    <property type="match status" value="1"/>
</dbReference>
<dbReference type="RefSeq" id="WP_394386967.1">
    <property type="nucleotide sequence ID" value="NZ_JBIGIB010000006.1"/>
</dbReference>
<dbReference type="PANTHER" id="PTHR45947">
    <property type="entry name" value="SULFOQUINOVOSYL TRANSFERASE SQD2"/>
    <property type="match status" value="1"/>
</dbReference>
<dbReference type="Proteomes" id="UP001606303">
    <property type="component" value="Unassembled WGS sequence"/>
</dbReference>
<evidence type="ECO:0000259" key="1">
    <source>
        <dbReference type="Pfam" id="PF00534"/>
    </source>
</evidence>
<dbReference type="Pfam" id="PF00534">
    <property type="entry name" value="Glycos_transf_1"/>
    <property type="match status" value="1"/>
</dbReference>
<accession>A0ABW7H3A0</accession>